<name>A0A2M9FX15_9PROT</name>
<reference evidence="1 2" key="1">
    <citation type="submission" date="2017-11" db="EMBL/GenBank/DDBJ databases">
        <title>Draft genome sequence of Rhizobiales bacterium SY3-13.</title>
        <authorList>
            <person name="Sun C."/>
        </authorList>
    </citation>
    <scope>NUCLEOTIDE SEQUENCE [LARGE SCALE GENOMIC DNA]</scope>
    <source>
        <strain evidence="1 2">SY3-13</strain>
    </source>
</reference>
<keyword evidence="2" id="KW-1185">Reference proteome</keyword>
<dbReference type="EMBL" id="PHIG01000052">
    <property type="protein sequence ID" value="PJK28000.1"/>
    <property type="molecule type" value="Genomic_DNA"/>
</dbReference>
<comment type="caution">
    <text evidence="1">The sequence shown here is derived from an EMBL/GenBank/DDBJ whole genome shotgun (WGS) entry which is preliminary data.</text>
</comment>
<evidence type="ECO:0008006" key="3">
    <source>
        <dbReference type="Google" id="ProtNLM"/>
    </source>
</evidence>
<accession>A0A2M9FX15</accession>
<sequence length="133" mass="15179">MDAEGPITFKRLSQLIARDHGFQRTGKEIRGVIWRACRDLRPHKETTDGHKVFWPESLESRFLIPFRGLSFAQIERSWPDVPHPEKLGLIAELVADDSDDLAAAVADRIGYSRIAARFRKEIDALIAEVLQEE</sequence>
<dbReference type="OrthoDB" id="9757917at2"/>
<dbReference type="Proteomes" id="UP000229498">
    <property type="component" value="Unassembled WGS sequence"/>
</dbReference>
<gene>
    <name evidence="1" type="ORF">CVT23_19790</name>
</gene>
<organism evidence="1 2">
    <name type="scientific">Minwuia thermotolerans</name>
    <dbReference type="NCBI Taxonomy" id="2056226"/>
    <lineage>
        <taxon>Bacteria</taxon>
        <taxon>Pseudomonadati</taxon>
        <taxon>Pseudomonadota</taxon>
        <taxon>Alphaproteobacteria</taxon>
        <taxon>Minwuiales</taxon>
        <taxon>Minwuiaceae</taxon>
        <taxon>Minwuia</taxon>
    </lineage>
</organism>
<dbReference type="AlphaFoldDB" id="A0A2M9FX15"/>
<protein>
    <recommendedName>
        <fullName evidence="3">DUF3320 domain-containing protein</fullName>
    </recommendedName>
</protein>
<evidence type="ECO:0000313" key="2">
    <source>
        <dbReference type="Proteomes" id="UP000229498"/>
    </source>
</evidence>
<evidence type="ECO:0000313" key="1">
    <source>
        <dbReference type="EMBL" id="PJK28000.1"/>
    </source>
</evidence>
<proteinExistence type="predicted"/>